<sequence length="225" mass="25008">MSAQPIQILETSFFTDDILCLRLKANAPIEFHAGQYILLGLDPEELKPFSIAAAPDGSGEIECHIRKNRQSPWMQALFTKQSGDTLYWQGPINHVSLAKNTPLPTIFVAGGTGFALVKALLETQLADQSNHPIHIYWGVRQAVDLYQHDWLAQLCQQHSNIDYTPVISEQEHNWHGATGSVHKKVLQDFANLAEHLVYLCGPPDMQKAAKPAFLAAGLNENNFIS</sequence>
<dbReference type="EMBL" id="JAGETV010000011">
    <property type="protein sequence ID" value="MBO1927453.1"/>
    <property type="molecule type" value="Genomic_DNA"/>
</dbReference>
<dbReference type="PANTHER" id="PTHR47354:SF5">
    <property type="entry name" value="PROTEIN RFBI"/>
    <property type="match status" value="1"/>
</dbReference>
<dbReference type="CDD" id="cd06189">
    <property type="entry name" value="flavin_oxioreductase"/>
    <property type="match status" value="1"/>
</dbReference>
<dbReference type="InterPro" id="IPR008333">
    <property type="entry name" value="Cbr1-like_FAD-bd_dom"/>
</dbReference>
<name>A0ABS3Q5L8_9GAMM</name>
<dbReference type="Gene3D" id="2.40.30.10">
    <property type="entry name" value="Translation factors"/>
    <property type="match status" value="1"/>
</dbReference>
<dbReference type="PANTHER" id="PTHR47354">
    <property type="entry name" value="NADH OXIDOREDUCTASE HCR"/>
    <property type="match status" value="1"/>
</dbReference>
<feature type="domain" description="FAD-binding FR-type" evidence="1">
    <location>
        <begin position="1"/>
        <end position="98"/>
    </location>
</feature>
<dbReference type="PRINTS" id="PR00410">
    <property type="entry name" value="PHEHYDRXLASE"/>
</dbReference>
<reference evidence="2 3" key="1">
    <citation type="submission" date="2021-03" db="EMBL/GenBank/DDBJ databases">
        <title>Thiomicrorhabdus sp.nov.,novel sulfur-oxidizing bacteria isolated from coastal sediment.</title>
        <authorList>
            <person name="Liu X."/>
        </authorList>
    </citation>
    <scope>NUCLEOTIDE SEQUENCE [LARGE SCALE GENOMIC DNA]</scope>
    <source>
        <strain evidence="2 3">6S2-11</strain>
    </source>
</reference>
<dbReference type="Gene3D" id="3.40.50.80">
    <property type="entry name" value="Nucleotide-binding domain of ferredoxin-NADP reductase (FNR) module"/>
    <property type="match status" value="1"/>
</dbReference>
<dbReference type="PROSITE" id="PS51384">
    <property type="entry name" value="FAD_FR"/>
    <property type="match status" value="1"/>
</dbReference>
<dbReference type="Pfam" id="PF00970">
    <property type="entry name" value="FAD_binding_6"/>
    <property type="match status" value="1"/>
</dbReference>
<dbReference type="SUPFAM" id="SSF63380">
    <property type="entry name" value="Riboflavin synthase domain-like"/>
    <property type="match status" value="1"/>
</dbReference>
<dbReference type="InterPro" id="IPR050415">
    <property type="entry name" value="MRET"/>
</dbReference>
<dbReference type="InterPro" id="IPR017927">
    <property type="entry name" value="FAD-bd_FR_type"/>
</dbReference>
<dbReference type="InterPro" id="IPR017938">
    <property type="entry name" value="Riboflavin_synthase-like_b-brl"/>
</dbReference>
<dbReference type="InterPro" id="IPR039261">
    <property type="entry name" value="FNR_nucleotide-bd"/>
</dbReference>
<dbReference type="SUPFAM" id="SSF52343">
    <property type="entry name" value="Ferredoxin reductase-like, C-terminal NADP-linked domain"/>
    <property type="match status" value="1"/>
</dbReference>
<protein>
    <submittedName>
        <fullName evidence="2">NAD(P)H-flavin reductase</fullName>
    </submittedName>
</protein>
<dbReference type="InterPro" id="IPR001433">
    <property type="entry name" value="OxRdtase_FAD/NAD-bd"/>
</dbReference>
<comment type="caution">
    <text evidence="2">The sequence shown here is derived from an EMBL/GenBank/DDBJ whole genome shotgun (WGS) entry which is preliminary data.</text>
</comment>
<keyword evidence="3" id="KW-1185">Reference proteome</keyword>
<dbReference type="RefSeq" id="WP_208149521.1">
    <property type="nucleotide sequence ID" value="NZ_JAGETV010000011.1"/>
</dbReference>
<organism evidence="2 3">
    <name type="scientific">Thiomicrorhabdus marina</name>
    <dbReference type="NCBI Taxonomy" id="2818442"/>
    <lineage>
        <taxon>Bacteria</taxon>
        <taxon>Pseudomonadati</taxon>
        <taxon>Pseudomonadota</taxon>
        <taxon>Gammaproteobacteria</taxon>
        <taxon>Thiotrichales</taxon>
        <taxon>Piscirickettsiaceae</taxon>
        <taxon>Thiomicrorhabdus</taxon>
    </lineage>
</organism>
<evidence type="ECO:0000313" key="3">
    <source>
        <dbReference type="Proteomes" id="UP000664835"/>
    </source>
</evidence>
<proteinExistence type="predicted"/>
<accession>A0ABS3Q5L8</accession>
<dbReference type="Proteomes" id="UP000664835">
    <property type="component" value="Unassembled WGS sequence"/>
</dbReference>
<gene>
    <name evidence="2" type="ORF">J3998_07665</name>
</gene>
<evidence type="ECO:0000259" key="1">
    <source>
        <dbReference type="PROSITE" id="PS51384"/>
    </source>
</evidence>
<dbReference type="Pfam" id="PF00175">
    <property type="entry name" value="NAD_binding_1"/>
    <property type="match status" value="1"/>
</dbReference>
<evidence type="ECO:0000313" key="2">
    <source>
        <dbReference type="EMBL" id="MBO1927453.1"/>
    </source>
</evidence>